<dbReference type="Proteomes" id="UP000026923">
    <property type="component" value="Unassembled WGS sequence"/>
</dbReference>
<evidence type="ECO:0000313" key="3">
    <source>
        <dbReference type="Proteomes" id="UP000026923"/>
    </source>
</evidence>
<gene>
    <name evidence="2" type="ORF">B597_019605</name>
</gene>
<accession>A0A061JN31</accession>
<proteinExistence type="predicted"/>
<dbReference type="AlphaFoldDB" id="A0A061JN31"/>
<dbReference type="EMBL" id="AMCZ02000035">
    <property type="protein sequence ID" value="EWC39599.1"/>
    <property type="molecule type" value="Genomic_DNA"/>
</dbReference>
<protein>
    <submittedName>
        <fullName evidence="2">Uncharacterized protein</fullName>
    </submittedName>
</protein>
<keyword evidence="1" id="KW-0812">Transmembrane</keyword>
<evidence type="ECO:0000256" key="1">
    <source>
        <dbReference type="SAM" id="Phobius"/>
    </source>
</evidence>
<evidence type="ECO:0000313" key="2">
    <source>
        <dbReference type="EMBL" id="EWC39599.1"/>
    </source>
</evidence>
<sequence>MNRTQSIPYDDTPSGHSFAAAWWTITGFGVLAGVLLIGLAGEAAIYKLFGG</sequence>
<keyword evidence="1" id="KW-0472">Membrane</keyword>
<dbReference type="RefSeq" id="WP_024162132.1">
    <property type="nucleotide sequence ID" value="NZ_KK020676.1"/>
</dbReference>
<feature type="transmembrane region" description="Helical" evidence="1">
    <location>
        <begin position="20"/>
        <end position="46"/>
    </location>
</feature>
<organism evidence="2 3">
    <name type="scientific">Stutzerimonas stutzeri KOS6</name>
    <dbReference type="NCBI Taxonomy" id="1218352"/>
    <lineage>
        <taxon>Bacteria</taxon>
        <taxon>Pseudomonadati</taxon>
        <taxon>Pseudomonadota</taxon>
        <taxon>Gammaproteobacteria</taxon>
        <taxon>Pseudomonadales</taxon>
        <taxon>Pseudomonadaceae</taxon>
        <taxon>Stutzerimonas</taxon>
    </lineage>
</organism>
<dbReference type="HOGENOM" id="CLU_3102834_0_0_6"/>
<name>A0A061JN31_STUST</name>
<reference evidence="2 3" key="1">
    <citation type="journal article" date="2013" name="Genome Announc.">
        <title>Draft Genome of the Nitrogen-Fixing Bacterium Pseudomonas stutzeri Strain KOS6 Isolated from Industrial Hydrocarbon Sludge.</title>
        <authorList>
            <person name="Grigoryeva T.V."/>
            <person name="Laikov A.V."/>
            <person name="Naumova R.P."/>
            <person name="Manolov A.I."/>
            <person name="Larin A.K."/>
            <person name="Karpova I.Y."/>
            <person name="Semashko T.A."/>
            <person name="Alexeev D.G."/>
            <person name="Kostryukova E.S."/>
            <person name="Muller R."/>
            <person name="Govorun V.M."/>
        </authorList>
    </citation>
    <scope>NUCLEOTIDE SEQUENCE [LARGE SCALE GENOMIC DNA]</scope>
    <source>
        <strain evidence="2 3">KOS6</strain>
    </source>
</reference>
<keyword evidence="1" id="KW-1133">Transmembrane helix</keyword>
<comment type="caution">
    <text evidence="2">The sequence shown here is derived from an EMBL/GenBank/DDBJ whole genome shotgun (WGS) entry which is preliminary data.</text>
</comment>